<protein>
    <submittedName>
        <fullName evidence="2">Uncharacterized protein</fullName>
    </submittedName>
</protein>
<evidence type="ECO:0000256" key="1">
    <source>
        <dbReference type="SAM" id="MobiDB-lite"/>
    </source>
</evidence>
<evidence type="ECO:0000313" key="2">
    <source>
        <dbReference type="EMBL" id="EPQ53545.1"/>
    </source>
</evidence>
<dbReference type="OrthoDB" id="3268127at2759"/>
<dbReference type="AlphaFoldDB" id="S7RH40"/>
<dbReference type="eggNOG" id="ENOG502SSF6">
    <property type="taxonomic scope" value="Eukaryota"/>
</dbReference>
<dbReference type="GeneID" id="19304331"/>
<feature type="compositionally biased region" description="Acidic residues" evidence="1">
    <location>
        <begin position="240"/>
        <end position="252"/>
    </location>
</feature>
<name>S7RH40_GLOTA</name>
<accession>S7RH40</accession>
<feature type="region of interest" description="Disordered" evidence="1">
    <location>
        <begin position="240"/>
        <end position="282"/>
    </location>
</feature>
<organism evidence="2 3">
    <name type="scientific">Gloeophyllum trabeum (strain ATCC 11539 / FP-39264 / Madison 617)</name>
    <name type="common">Brown rot fungus</name>
    <dbReference type="NCBI Taxonomy" id="670483"/>
    <lineage>
        <taxon>Eukaryota</taxon>
        <taxon>Fungi</taxon>
        <taxon>Dikarya</taxon>
        <taxon>Basidiomycota</taxon>
        <taxon>Agaricomycotina</taxon>
        <taxon>Agaricomycetes</taxon>
        <taxon>Gloeophyllales</taxon>
        <taxon>Gloeophyllaceae</taxon>
        <taxon>Gloeophyllum</taxon>
    </lineage>
</organism>
<dbReference type="OMA" id="FRRIMAN"/>
<feature type="region of interest" description="Disordered" evidence="1">
    <location>
        <begin position="1"/>
        <end position="161"/>
    </location>
</feature>
<sequence>MSSPLMLPSTPRKAATTPYNPSWRPAHALPASSPLARPSSPASPTDSSPVPAAQRRRQQTQTHTPMQLHARAQPRRTSVKSVQHAMFSPSGGSEGPAPQKSLLRERFKARCFERARRAREKAVTRRRKYESEPSSDGFDLDADMDMDDGKEDEEEEEEDLDDELFRRIMNSVNRKAQHAYRVSYEWEVGSSIDPDMEDVSRWEQELHEESAEEAQPAPPDLEEEELAAYAEEAALFEDLEAFADDFFDDLEDSAPPPTSTSAAGPSSHSHSTDTDFDMDVAS</sequence>
<dbReference type="RefSeq" id="XP_007867868.1">
    <property type="nucleotide sequence ID" value="XM_007869677.1"/>
</dbReference>
<gene>
    <name evidence="2" type="ORF">GLOTRDRAFT_139742</name>
</gene>
<dbReference type="HOGENOM" id="CLU_064558_0_0_1"/>
<dbReference type="EMBL" id="KB469305">
    <property type="protein sequence ID" value="EPQ53545.1"/>
    <property type="molecule type" value="Genomic_DNA"/>
</dbReference>
<feature type="compositionally biased region" description="Acidic residues" evidence="1">
    <location>
        <begin position="138"/>
        <end position="161"/>
    </location>
</feature>
<feature type="compositionally biased region" description="Low complexity" evidence="1">
    <location>
        <begin position="24"/>
        <end position="64"/>
    </location>
</feature>
<dbReference type="Proteomes" id="UP000030669">
    <property type="component" value="Unassembled WGS sequence"/>
</dbReference>
<feature type="compositionally biased region" description="Basic and acidic residues" evidence="1">
    <location>
        <begin position="200"/>
        <end position="209"/>
    </location>
</feature>
<dbReference type="KEGG" id="gtr:GLOTRDRAFT_139742"/>
<keyword evidence="3" id="KW-1185">Reference proteome</keyword>
<proteinExistence type="predicted"/>
<feature type="region of interest" description="Disordered" evidence="1">
    <location>
        <begin position="200"/>
        <end position="225"/>
    </location>
</feature>
<feature type="compositionally biased region" description="Low complexity" evidence="1">
    <location>
        <begin position="259"/>
        <end position="269"/>
    </location>
</feature>
<evidence type="ECO:0000313" key="3">
    <source>
        <dbReference type="Proteomes" id="UP000030669"/>
    </source>
</evidence>
<reference evidence="2 3" key="1">
    <citation type="journal article" date="2012" name="Science">
        <title>The Paleozoic origin of enzymatic lignin decomposition reconstructed from 31 fungal genomes.</title>
        <authorList>
            <person name="Floudas D."/>
            <person name="Binder M."/>
            <person name="Riley R."/>
            <person name="Barry K."/>
            <person name="Blanchette R.A."/>
            <person name="Henrissat B."/>
            <person name="Martinez A.T."/>
            <person name="Otillar R."/>
            <person name="Spatafora J.W."/>
            <person name="Yadav J.S."/>
            <person name="Aerts A."/>
            <person name="Benoit I."/>
            <person name="Boyd A."/>
            <person name="Carlson A."/>
            <person name="Copeland A."/>
            <person name="Coutinho P.M."/>
            <person name="de Vries R.P."/>
            <person name="Ferreira P."/>
            <person name="Findley K."/>
            <person name="Foster B."/>
            <person name="Gaskell J."/>
            <person name="Glotzer D."/>
            <person name="Gorecki P."/>
            <person name="Heitman J."/>
            <person name="Hesse C."/>
            <person name="Hori C."/>
            <person name="Igarashi K."/>
            <person name="Jurgens J.A."/>
            <person name="Kallen N."/>
            <person name="Kersten P."/>
            <person name="Kohler A."/>
            <person name="Kuees U."/>
            <person name="Kumar T.K.A."/>
            <person name="Kuo A."/>
            <person name="LaButti K."/>
            <person name="Larrondo L.F."/>
            <person name="Lindquist E."/>
            <person name="Ling A."/>
            <person name="Lombard V."/>
            <person name="Lucas S."/>
            <person name="Lundell T."/>
            <person name="Martin R."/>
            <person name="McLaughlin D.J."/>
            <person name="Morgenstern I."/>
            <person name="Morin E."/>
            <person name="Murat C."/>
            <person name="Nagy L.G."/>
            <person name="Nolan M."/>
            <person name="Ohm R.A."/>
            <person name="Patyshakuliyeva A."/>
            <person name="Rokas A."/>
            <person name="Ruiz-Duenas F.J."/>
            <person name="Sabat G."/>
            <person name="Salamov A."/>
            <person name="Samejima M."/>
            <person name="Schmutz J."/>
            <person name="Slot J.C."/>
            <person name="St John F."/>
            <person name="Stenlid J."/>
            <person name="Sun H."/>
            <person name="Sun S."/>
            <person name="Syed K."/>
            <person name="Tsang A."/>
            <person name="Wiebenga A."/>
            <person name="Young D."/>
            <person name="Pisabarro A."/>
            <person name="Eastwood D.C."/>
            <person name="Martin F."/>
            <person name="Cullen D."/>
            <person name="Grigoriev I.V."/>
            <person name="Hibbett D.S."/>
        </authorList>
    </citation>
    <scope>NUCLEOTIDE SEQUENCE [LARGE SCALE GENOMIC DNA]</scope>
    <source>
        <strain evidence="2 3">ATCC 11539</strain>
    </source>
</reference>
<feature type="compositionally biased region" description="Basic and acidic residues" evidence="1">
    <location>
        <begin position="102"/>
        <end position="123"/>
    </location>
</feature>